<feature type="transmembrane region" description="Helical" evidence="1">
    <location>
        <begin position="123"/>
        <end position="140"/>
    </location>
</feature>
<evidence type="ECO:0000256" key="1">
    <source>
        <dbReference type="SAM" id="Phobius"/>
    </source>
</evidence>
<proteinExistence type="predicted"/>
<dbReference type="AlphaFoldDB" id="A0A1F5KK54"/>
<organism evidence="2 3">
    <name type="scientific">Candidatus Daviesbacteria bacterium RIFCSPHIGHO2_02_FULL_43_12</name>
    <dbReference type="NCBI Taxonomy" id="1797776"/>
    <lineage>
        <taxon>Bacteria</taxon>
        <taxon>Candidatus Daviesiibacteriota</taxon>
    </lineage>
</organism>
<feature type="transmembrane region" description="Helical" evidence="1">
    <location>
        <begin position="424"/>
        <end position="443"/>
    </location>
</feature>
<feature type="transmembrane region" description="Helical" evidence="1">
    <location>
        <begin position="341"/>
        <end position="361"/>
    </location>
</feature>
<dbReference type="Proteomes" id="UP000177328">
    <property type="component" value="Unassembled WGS sequence"/>
</dbReference>
<feature type="transmembrane region" description="Helical" evidence="1">
    <location>
        <begin position="6"/>
        <end position="23"/>
    </location>
</feature>
<accession>A0A1F5KK54</accession>
<feature type="transmembrane region" description="Helical" evidence="1">
    <location>
        <begin position="455"/>
        <end position="472"/>
    </location>
</feature>
<name>A0A1F5KK54_9BACT</name>
<feature type="transmembrane region" description="Helical" evidence="1">
    <location>
        <begin position="231"/>
        <end position="252"/>
    </location>
</feature>
<evidence type="ECO:0000313" key="2">
    <source>
        <dbReference type="EMBL" id="OGE41316.1"/>
    </source>
</evidence>
<feature type="transmembrane region" description="Helical" evidence="1">
    <location>
        <begin position="373"/>
        <end position="391"/>
    </location>
</feature>
<feature type="transmembrane region" description="Helical" evidence="1">
    <location>
        <begin position="96"/>
        <end position="116"/>
    </location>
</feature>
<protein>
    <recommendedName>
        <fullName evidence="4">Glycosyltransferase RgtA/B/C/D-like domain-containing protein</fullName>
    </recommendedName>
</protein>
<keyword evidence="1" id="KW-1133">Transmembrane helix</keyword>
<keyword evidence="1" id="KW-0472">Membrane</keyword>
<dbReference type="EMBL" id="MFDD01000002">
    <property type="protein sequence ID" value="OGE41316.1"/>
    <property type="molecule type" value="Genomic_DNA"/>
</dbReference>
<reference evidence="2 3" key="1">
    <citation type="journal article" date="2016" name="Nat. Commun.">
        <title>Thousands of microbial genomes shed light on interconnected biogeochemical processes in an aquifer system.</title>
        <authorList>
            <person name="Anantharaman K."/>
            <person name="Brown C.T."/>
            <person name="Hug L.A."/>
            <person name="Sharon I."/>
            <person name="Castelle C.J."/>
            <person name="Probst A.J."/>
            <person name="Thomas B.C."/>
            <person name="Singh A."/>
            <person name="Wilkins M.J."/>
            <person name="Karaoz U."/>
            <person name="Brodie E.L."/>
            <person name="Williams K.H."/>
            <person name="Hubbard S.S."/>
            <person name="Banfield J.F."/>
        </authorList>
    </citation>
    <scope>NUCLEOTIDE SEQUENCE [LARGE SCALE GENOMIC DNA]</scope>
</reference>
<feature type="transmembrane region" description="Helical" evidence="1">
    <location>
        <begin position="193"/>
        <end position="210"/>
    </location>
</feature>
<feature type="transmembrane region" description="Helical" evidence="1">
    <location>
        <begin position="71"/>
        <end position="90"/>
    </location>
</feature>
<keyword evidence="1" id="KW-0812">Transmembrane</keyword>
<gene>
    <name evidence="2" type="ORF">A3D25_02210</name>
</gene>
<comment type="caution">
    <text evidence="2">The sequence shown here is derived from an EMBL/GenBank/DDBJ whole genome shotgun (WGS) entry which is preliminary data.</text>
</comment>
<evidence type="ECO:0000313" key="3">
    <source>
        <dbReference type="Proteomes" id="UP000177328"/>
    </source>
</evidence>
<evidence type="ECO:0008006" key="4">
    <source>
        <dbReference type="Google" id="ProtNLM"/>
    </source>
</evidence>
<feature type="transmembrane region" description="Helical" evidence="1">
    <location>
        <begin position="171"/>
        <end position="187"/>
    </location>
</feature>
<feature type="transmembrane region" description="Helical" evidence="1">
    <location>
        <begin position="146"/>
        <end position="164"/>
    </location>
</feature>
<sequence>MTYKIFISLLISCLVLLALLTRLGSYLDFKQLQGPSLYFYSIGSGSDQDYQIKTAWTHFTQHNATEVFTHYDYLFMLPLMILGFGLFGFIGGLKSIVILNLVIGVATIIIPVLVGLSLKRHSIGVFFIAFALIFNQIMIYNSSGRFLNYPLVSFFFVCFIFIYYKALEKKSFRWVVALGVIALLEGLSKPFLFINDIPLLIIFPFCILVQRLKWISQAPFIKISLLKSKRLWVYSFLPLIILLGLSIGYEIWHLNAFGKPSYLGDTFLPSAQKGILRDQVLGQSLLSSVPIYNKLMNILTLMLMGARETIHLSGDNIGLILLGLVMYVYKKRKKRLQAIKSIVIAISVIAIVIKILSSTIFLNNPFTQVPTTWVRFDFLAIAIFIVFMYLFMTTSRLFFATGLMKLFYLFALSMTLTAVNQPQLYVSLIIWHILCIGLFLDFYLADLLHNLPLRVYGLAIFMLVLVFLSSFIEQTKLTVLNMQQASQEREYLQWVGQVLPSDAIILGGSSDNLIWLSEYTKKEVAYNSFYVPMLIKPDANMSELQEFSGYSLTYFPQFVKEKVNSVNNLFILDEGLDRWNDYLSRGGTESYPKGVYRLKKVLDQPSSQREVYQLEFNP</sequence>
<feature type="transmembrane region" description="Helical" evidence="1">
    <location>
        <begin position="310"/>
        <end position="329"/>
    </location>
</feature>